<evidence type="ECO:0000313" key="2">
    <source>
        <dbReference type="EMBL" id="GEN27048.1"/>
    </source>
</evidence>
<keyword evidence="3" id="KW-1185">Reference proteome</keyword>
<reference evidence="2 3" key="1">
    <citation type="submission" date="2019-07" db="EMBL/GenBank/DDBJ databases">
        <title>Whole genome shotgun sequence of Halomonas variabilis NBRC 102410.</title>
        <authorList>
            <person name="Hosoyama A."/>
            <person name="Uohara A."/>
            <person name="Ohji S."/>
            <person name="Ichikawa N."/>
        </authorList>
    </citation>
    <scope>NUCLEOTIDE SEQUENCE [LARGE SCALE GENOMIC DNA]</scope>
    <source>
        <strain evidence="2 3">NBRC 102410</strain>
    </source>
</reference>
<accession>A0A511UN08</accession>
<comment type="caution">
    <text evidence="2">The sequence shown here is derived from an EMBL/GenBank/DDBJ whole genome shotgun (WGS) entry which is preliminary data.</text>
</comment>
<sequence length="72" mass="7873">MFNRLLEDCLVAAHGVPTFVVLSVVVVVLLIITELAIALLASILAKPCFEGATQLLTLYKVNHRDALILWAK</sequence>
<gene>
    <name evidence="2" type="ORF">HVA01_06940</name>
</gene>
<feature type="transmembrane region" description="Helical" evidence="1">
    <location>
        <begin position="20"/>
        <end position="45"/>
    </location>
</feature>
<dbReference type="AlphaFoldDB" id="A0A511UN08"/>
<dbReference type="EMBL" id="BJXV01000002">
    <property type="protein sequence ID" value="GEN27048.1"/>
    <property type="molecule type" value="Genomic_DNA"/>
</dbReference>
<name>A0A511UN08_9GAMM</name>
<proteinExistence type="predicted"/>
<evidence type="ECO:0000256" key="1">
    <source>
        <dbReference type="SAM" id="Phobius"/>
    </source>
</evidence>
<protein>
    <submittedName>
        <fullName evidence="2">Uncharacterized protein</fullName>
    </submittedName>
</protein>
<dbReference type="Proteomes" id="UP000321303">
    <property type="component" value="Unassembled WGS sequence"/>
</dbReference>
<keyword evidence="1" id="KW-1133">Transmembrane helix</keyword>
<keyword evidence="1" id="KW-0812">Transmembrane</keyword>
<keyword evidence="1" id="KW-0472">Membrane</keyword>
<organism evidence="2 3">
    <name type="scientific">Halovibrio variabilis</name>
    <dbReference type="NCBI Taxonomy" id="31910"/>
    <lineage>
        <taxon>Bacteria</taxon>
        <taxon>Pseudomonadati</taxon>
        <taxon>Pseudomonadota</taxon>
        <taxon>Gammaproteobacteria</taxon>
        <taxon>Oceanospirillales</taxon>
        <taxon>Halomonadaceae</taxon>
        <taxon>Halovibrio</taxon>
    </lineage>
</organism>
<evidence type="ECO:0000313" key="3">
    <source>
        <dbReference type="Proteomes" id="UP000321303"/>
    </source>
</evidence>